<feature type="binding site" evidence="11">
    <location>
        <position position="254"/>
    </location>
    <ligand>
        <name>K(+)</name>
        <dbReference type="ChEBI" id="CHEBI:29103"/>
    </ligand>
</feature>
<feature type="binding site" evidence="11">
    <location>
        <begin position="298"/>
        <end position="301"/>
    </location>
    <ligand>
        <name>GTP</name>
        <dbReference type="ChEBI" id="CHEBI:37565"/>
    </ligand>
</feature>
<dbReference type="PANTHER" id="PTHR42714">
    <property type="entry name" value="TRNA MODIFICATION GTPASE GTPBP3"/>
    <property type="match status" value="1"/>
</dbReference>
<feature type="domain" description="TrmE-type G" evidence="13">
    <location>
        <begin position="244"/>
        <end position="405"/>
    </location>
</feature>
<dbReference type="GO" id="GO:0003924">
    <property type="term" value="F:GTPase activity"/>
    <property type="evidence" value="ECO:0007669"/>
    <property type="project" value="UniProtKB-UniRule"/>
</dbReference>
<dbReference type="InterPro" id="IPR006073">
    <property type="entry name" value="GTP-bd"/>
</dbReference>
<evidence type="ECO:0000256" key="7">
    <source>
        <dbReference type="ARBA" id="ARBA00022801"/>
    </source>
</evidence>
<dbReference type="Gene3D" id="1.20.120.430">
    <property type="entry name" value="tRNA modification GTPase MnmE domain 2"/>
    <property type="match status" value="1"/>
</dbReference>
<feature type="binding site" evidence="11">
    <location>
        <position position="51"/>
    </location>
    <ligand>
        <name>(6S)-5-formyl-5,6,7,8-tetrahydrofolate</name>
        <dbReference type="ChEBI" id="CHEBI:57457"/>
    </ligand>
</feature>
<feature type="binding site" evidence="11">
    <location>
        <position position="273"/>
    </location>
    <ligand>
        <name>K(+)</name>
        <dbReference type="ChEBI" id="CHEBI:29103"/>
    </ligand>
</feature>
<dbReference type="InterPro" id="IPR018948">
    <property type="entry name" value="GTP-bd_TrmE_N"/>
</dbReference>
<evidence type="ECO:0000256" key="1">
    <source>
        <dbReference type="ARBA" id="ARBA00004496"/>
    </source>
</evidence>
<evidence type="ECO:0000256" key="8">
    <source>
        <dbReference type="ARBA" id="ARBA00022842"/>
    </source>
</evidence>
<dbReference type="AlphaFoldDB" id="A0AA36LT37"/>
<evidence type="ECO:0000256" key="6">
    <source>
        <dbReference type="ARBA" id="ARBA00022741"/>
    </source>
</evidence>
<organism evidence="14 15">
    <name type="scientific">Yersinia mollaretii</name>
    <dbReference type="NCBI Taxonomy" id="33060"/>
    <lineage>
        <taxon>Bacteria</taxon>
        <taxon>Pseudomonadati</taxon>
        <taxon>Pseudomonadota</taxon>
        <taxon>Gammaproteobacteria</taxon>
        <taxon>Enterobacterales</taxon>
        <taxon>Yersiniaceae</taxon>
        <taxon>Yersinia</taxon>
    </lineage>
</organism>
<feature type="binding site" evidence="11">
    <location>
        <position position="278"/>
    </location>
    <ligand>
        <name>K(+)</name>
        <dbReference type="ChEBI" id="CHEBI:29103"/>
    </ligand>
</feature>
<evidence type="ECO:0000256" key="9">
    <source>
        <dbReference type="ARBA" id="ARBA00022958"/>
    </source>
</evidence>
<comment type="subcellular location">
    <subcellularLocation>
        <location evidence="1 11">Cytoplasm</location>
    </subcellularLocation>
</comment>
<dbReference type="CDD" id="cd04164">
    <property type="entry name" value="trmE"/>
    <property type="match status" value="1"/>
</dbReference>
<evidence type="ECO:0000313" key="14">
    <source>
        <dbReference type="EMBL" id="CNI46716.1"/>
    </source>
</evidence>
<dbReference type="GO" id="GO:0030488">
    <property type="term" value="P:tRNA methylation"/>
    <property type="evidence" value="ECO:0007669"/>
    <property type="project" value="TreeGrafter"/>
</dbReference>
<feature type="binding site" evidence="11">
    <location>
        <begin position="363"/>
        <end position="366"/>
    </location>
    <ligand>
        <name>GTP</name>
        <dbReference type="ChEBI" id="CHEBI:37565"/>
    </ligand>
</feature>
<dbReference type="NCBIfam" id="TIGR00450">
    <property type="entry name" value="mnmE_trmE_thdF"/>
    <property type="match status" value="1"/>
</dbReference>
<evidence type="ECO:0000259" key="13">
    <source>
        <dbReference type="PROSITE" id="PS51709"/>
    </source>
</evidence>
<evidence type="ECO:0000313" key="15">
    <source>
        <dbReference type="Proteomes" id="UP000040841"/>
    </source>
</evidence>
<dbReference type="InterPro" id="IPR025867">
    <property type="entry name" value="MnmE_helical"/>
</dbReference>
<comment type="subunit">
    <text evidence="11">Homodimer. Heterotetramer of two MnmE and two MnmG subunits.</text>
</comment>
<dbReference type="GO" id="GO:0002098">
    <property type="term" value="P:tRNA wobble uridine modification"/>
    <property type="evidence" value="ECO:0007669"/>
    <property type="project" value="TreeGrafter"/>
</dbReference>
<dbReference type="EMBL" id="CQBM01000010">
    <property type="protein sequence ID" value="CNI46716.1"/>
    <property type="molecule type" value="Genomic_DNA"/>
</dbReference>
<feature type="binding site" evidence="11">
    <location>
        <position position="482"/>
    </location>
    <ligand>
        <name>(6S)-5-formyl-5,6,7,8-tetrahydrofolate</name>
        <dbReference type="ChEBI" id="CHEBI:57457"/>
    </ligand>
</feature>
<keyword evidence="9 11" id="KW-0630">Potassium</keyword>
<dbReference type="InterPro" id="IPR005225">
    <property type="entry name" value="Small_GTP-bd"/>
</dbReference>
<dbReference type="GO" id="GO:0005829">
    <property type="term" value="C:cytosol"/>
    <property type="evidence" value="ECO:0007669"/>
    <property type="project" value="TreeGrafter"/>
</dbReference>
<feature type="binding site" evidence="11">
    <location>
        <begin position="386"/>
        <end position="388"/>
    </location>
    <ligand>
        <name>GTP</name>
        <dbReference type="ChEBI" id="CHEBI:37565"/>
    </ligand>
</feature>
<evidence type="ECO:0000256" key="12">
    <source>
        <dbReference type="RuleBase" id="RU003313"/>
    </source>
</evidence>
<dbReference type="Gene3D" id="3.30.1360.120">
    <property type="entry name" value="Probable tRNA modification gtpase trme, domain 1"/>
    <property type="match status" value="1"/>
</dbReference>
<feature type="binding site" evidence="11">
    <location>
        <position position="148"/>
    </location>
    <ligand>
        <name>(6S)-5-formyl-5,6,7,8-tetrahydrofolate</name>
        <dbReference type="ChEBI" id="CHEBI:57457"/>
    </ligand>
</feature>
<feature type="binding site" evidence="11">
    <location>
        <position position="108"/>
    </location>
    <ligand>
        <name>(6S)-5-formyl-5,6,7,8-tetrahydrofolate</name>
        <dbReference type="ChEBI" id="CHEBI:57457"/>
    </ligand>
</feature>
<dbReference type="EC" id="3.6.-.-" evidence="11"/>
<comment type="caution">
    <text evidence="14">The sequence shown here is derived from an EMBL/GenBank/DDBJ whole genome shotgun (WGS) entry which is preliminary data.</text>
</comment>
<dbReference type="InterPro" id="IPR031168">
    <property type="entry name" value="G_TrmE"/>
</dbReference>
<dbReference type="SUPFAM" id="SSF52540">
    <property type="entry name" value="P-loop containing nucleoside triphosphate hydrolases"/>
    <property type="match status" value="1"/>
</dbReference>
<sequence length="482" mass="52175">MTALFFLQKPDFTDSGLCKNNTLKREITMSATDTIVAQATPPGRGGVGILRVSGRAAAAVAQAVLGKLPKPRYADYLSFKDVDGSTLDQGIALYFPGPNSFTGEDVLELQGHGGPVILDLLLKRILALPELRIARPGEFSERAFLNDKLDLAQAEAIADLIDASSEQAARSAVNSLQGAFSVRIHQLVEALTHLRIYVEAAIDFPDEEIDFLSDGKIEGQLNGVMADLEQVRTEARQGSLLREGMKVVIAGRPNAGKSSLLNALAGREAAIVTDIAGTTRDVLREHIHIDGMPLHIIDTAGLREASDEVERIGIERAWNEIEQADRVLFMVDGTTTDATEPAAIWPEFMARLPSTLPITVVRNKADITGETLGLTEVNGHSLIRLSARTGEGIDLLRNHLKQSMGFTSNTEGGFLARRRHLQALETAAQHLVQGHEQLVSAYAGELLAEELRLAQQSLSEITGEFSSDDLLGRIFSSFCIGK</sequence>
<dbReference type="PROSITE" id="PS51709">
    <property type="entry name" value="G_TRME"/>
    <property type="match status" value="1"/>
</dbReference>
<keyword evidence="6 11" id="KW-0547">Nucleotide-binding</keyword>
<dbReference type="InterPro" id="IPR027368">
    <property type="entry name" value="MnmE_dom2"/>
</dbReference>
<dbReference type="HAMAP" id="MF_00379">
    <property type="entry name" value="GTPase_MnmE"/>
    <property type="match status" value="1"/>
</dbReference>
<feature type="binding site" evidence="11">
    <location>
        <begin position="273"/>
        <end position="279"/>
    </location>
    <ligand>
        <name>GTP</name>
        <dbReference type="ChEBI" id="CHEBI:37565"/>
    </ligand>
</feature>
<dbReference type="FunFam" id="3.40.50.300:FF:000249">
    <property type="entry name" value="tRNA modification GTPase MnmE"/>
    <property type="match status" value="1"/>
</dbReference>
<dbReference type="Pfam" id="PF10396">
    <property type="entry name" value="TrmE_N"/>
    <property type="match status" value="1"/>
</dbReference>
<dbReference type="Gene3D" id="3.40.50.300">
    <property type="entry name" value="P-loop containing nucleotide triphosphate hydrolases"/>
    <property type="match status" value="1"/>
</dbReference>
<evidence type="ECO:0000256" key="4">
    <source>
        <dbReference type="ARBA" id="ARBA00022694"/>
    </source>
</evidence>
<keyword evidence="8 11" id="KW-0460">Magnesium</keyword>
<dbReference type="SUPFAM" id="SSF116878">
    <property type="entry name" value="TrmE connector domain"/>
    <property type="match status" value="1"/>
</dbReference>
<dbReference type="Pfam" id="PF01926">
    <property type="entry name" value="MMR_HSR1"/>
    <property type="match status" value="1"/>
</dbReference>
<keyword evidence="7 11" id="KW-0378">Hydrolase</keyword>
<name>A0AA36LT37_YERMO</name>
<dbReference type="FunFam" id="3.30.1360.120:FF:000001">
    <property type="entry name" value="tRNA modification GTPase MnmE"/>
    <property type="match status" value="1"/>
</dbReference>
<dbReference type="NCBIfam" id="NF003661">
    <property type="entry name" value="PRK05291.1-3"/>
    <property type="match status" value="1"/>
</dbReference>
<dbReference type="NCBIfam" id="TIGR00231">
    <property type="entry name" value="small_GTP"/>
    <property type="match status" value="1"/>
</dbReference>
<keyword evidence="5 11" id="KW-0479">Metal-binding</keyword>
<dbReference type="Proteomes" id="UP000040841">
    <property type="component" value="Unassembled WGS sequence"/>
</dbReference>
<dbReference type="PANTHER" id="PTHR42714:SF2">
    <property type="entry name" value="TRNA MODIFICATION GTPASE GTPBP3, MITOCHONDRIAL"/>
    <property type="match status" value="1"/>
</dbReference>
<accession>A0AA36LT37</accession>
<comment type="cofactor">
    <cofactor evidence="11">
        <name>K(+)</name>
        <dbReference type="ChEBI" id="CHEBI:29103"/>
    </cofactor>
    <text evidence="11">Binds 1 potassium ion per subunit.</text>
</comment>
<evidence type="ECO:0000256" key="2">
    <source>
        <dbReference type="ARBA" id="ARBA00011043"/>
    </source>
</evidence>
<dbReference type="InterPro" id="IPR027266">
    <property type="entry name" value="TrmE/GcvT-like"/>
</dbReference>
<dbReference type="GO" id="GO:0046872">
    <property type="term" value="F:metal ion binding"/>
    <property type="evidence" value="ECO:0007669"/>
    <property type="project" value="UniProtKB-KW"/>
</dbReference>
<comment type="similarity">
    <text evidence="2 11 12">Belongs to the TRAFAC class TrmE-Era-EngA-EngB-Septin-like GTPase superfamily. TrmE GTPase family.</text>
</comment>
<proteinExistence type="inferred from homology"/>
<keyword evidence="3 11" id="KW-0963">Cytoplasm</keyword>
<keyword evidence="10 11" id="KW-0342">GTP-binding</keyword>
<reference evidence="14 15" key="1">
    <citation type="submission" date="2015-03" db="EMBL/GenBank/DDBJ databases">
        <authorList>
            <consortium name="Pathogen Informatics"/>
            <person name="Murphy D."/>
        </authorList>
    </citation>
    <scope>NUCLEOTIDE SEQUENCE [LARGE SCALE GENOMIC DNA]</scope>
    <source>
        <strain evidence="14 15">FE82747</strain>
    </source>
</reference>
<evidence type="ECO:0000256" key="5">
    <source>
        <dbReference type="ARBA" id="ARBA00022723"/>
    </source>
</evidence>
<dbReference type="GO" id="GO:0005525">
    <property type="term" value="F:GTP binding"/>
    <property type="evidence" value="ECO:0007669"/>
    <property type="project" value="UniProtKB-UniRule"/>
</dbReference>
<comment type="function">
    <text evidence="11">Exhibits a very high intrinsic GTPase hydrolysis rate. Involved in the addition of a carboxymethylaminomethyl (cmnm) group at the wobble position (U34) of certain tRNAs, forming tRNA-cmnm(5)s(2)U34.</text>
</comment>
<feature type="binding site" evidence="11">
    <location>
        <position position="275"/>
    </location>
    <ligand>
        <name>K(+)</name>
        <dbReference type="ChEBI" id="CHEBI:29103"/>
    </ligand>
</feature>
<gene>
    <name evidence="11 14" type="primary">trmE</name>
    <name evidence="11" type="synonym">mnmE</name>
    <name evidence="14" type="ORF">ERS008502_03350</name>
</gene>
<dbReference type="InterPro" id="IPR004520">
    <property type="entry name" value="GTPase_MnmE"/>
</dbReference>
<evidence type="ECO:0000256" key="10">
    <source>
        <dbReference type="ARBA" id="ARBA00023134"/>
    </source>
</evidence>
<protein>
    <recommendedName>
        <fullName evidence="11">tRNA modification GTPase MnmE</fullName>
        <ecNumber evidence="11">3.6.-.-</ecNumber>
    </recommendedName>
</protein>
<feature type="binding site" evidence="11">
    <location>
        <position position="279"/>
    </location>
    <ligand>
        <name>Mg(2+)</name>
        <dbReference type="ChEBI" id="CHEBI:18420"/>
    </ligand>
</feature>
<dbReference type="CDD" id="cd14858">
    <property type="entry name" value="TrmE_N"/>
    <property type="match status" value="1"/>
</dbReference>
<keyword evidence="4 11" id="KW-0819">tRNA processing</keyword>
<evidence type="ECO:0000256" key="11">
    <source>
        <dbReference type="HAMAP-Rule" id="MF_00379"/>
    </source>
</evidence>
<dbReference type="InterPro" id="IPR027417">
    <property type="entry name" value="P-loop_NTPase"/>
</dbReference>
<dbReference type="Pfam" id="PF12631">
    <property type="entry name" value="MnmE_helical"/>
    <property type="match status" value="1"/>
</dbReference>
<feature type="binding site" evidence="11">
    <location>
        <position position="258"/>
    </location>
    <ligand>
        <name>Mg(2+)</name>
        <dbReference type="ChEBI" id="CHEBI:18420"/>
    </ligand>
</feature>
<evidence type="ECO:0000256" key="3">
    <source>
        <dbReference type="ARBA" id="ARBA00022490"/>
    </source>
</evidence>
<feature type="binding site" evidence="11">
    <location>
        <begin position="254"/>
        <end position="259"/>
    </location>
    <ligand>
        <name>GTP</name>
        <dbReference type="ChEBI" id="CHEBI:37565"/>
    </ligand>
</feature>